<reference evidence="2" key="1">
    <citation type="submission" date="2017-09" db="EMBL/GenBank/DDBJ databases">
        <title>FDA dAtabase for Regulatory Grade micrObial Sequences (FDA-ARGOS): Supporting development and validation of Infectious Disease Dx tests.</title>
        <authorList>
            <person name="Minogue T."/>
            <person name="Wolcott M."/>
            <person name="Wasieloski L."/>
            <person name="Aguilar W."/>
            <person name="Moore D."/>
            <person name="Tallon L."/>
            <person name="Sadzewicz L."/>
            <person name="Ott S."/>
            <person name="Zhao X."/>
            <person name="Nagaraj S."/>
            <person name="Vavikolanu K."/>
            <person name="Aluvathingal J."/>
            <person name="Nadendla S."/>
            <person name="Sichtig H."/>
        </authorList>
    </citation>
    <scope>NUCLEOTIDE SEQUENCE [LARGE SCALE GENOMIC DNA]</scope>
    <source>
        <strain evidence="2">FDAARGOS_387</strain>
    </source>
</reference>
<gene>
    <name evidence="1" type="ORF">CRN84_01685</name>
</gene>
<dbReference type="Pfam" id="PF06224">
    <property type="entry name" value="AlkZ-like"/>
    <property type="match status" value="1"/>
</dbReference>
<dbReference type="EMBL" id="PDDX01000001">
    <property type="protein sequence ID" value="PHI28143.1"/>
    <property type="molecule type" value="Genomic_DNA"/>
</dbReference>
<evidence type="ECO:0000313" key="1">
    <source>
        <dbReference type="EMBL" id="PHI28143.1"/>
    </source>
</evidence>
<comment type="caution">
    <text evidence="1">The sequence shown here is derived from an EMBL/GenBank/DDBJ whole genome shotgun (WGS) entry which is preliminary data.</text>
</comment>
<dbReference type="InterPro" id="IPR009351">
    <property type="entry name" value="AlkZ-like"/>
</dbReference>
<evidence type="ECO:0000313" key="2">
    <source>
        <dbReference type="Proteomes" id="UP000224974"/>
    </source>
</evidence>
<dbReference type="OrthoDB" id="9787207at2"/>
<dbReference type="AlphaFoldDB" id="A0A2C6DHA7"/>
<protein>
    <submittedName>
        <fullName evidence="1">Winged helix-turn-helix domain-containing protein</fullName>
    </submittedName>
</protein>
<dbReference type="RefSeq" id="WP_051323179.1">
    <property type="nucleotide sequence ID" value="NZ_PDDX01000001.1"/>
</dbReference>
<name>A0A2C6DHA7_9GAMM</name>
<sequence>MALPMLSLRAARALHLSAQGMIKANRSQVTVNDVVDAIRRMGLLQIDTIHVVARSPYFVLFSRLGNYPTGLLEQALAQGDLFEYWAHEACFIPIEDYALLRHRMQRLDNLGWKYSSEWQEKHQHDIDQLLLHIRQNGPVRSADFTRTKGKGGGWWDWKPEKRHLETLFTAGHLMVRERRNFQRVYDLTERVLPHWQDERALSLADAEREMLRRSCQYLGLVKAEWMADYYRLKRVQAKPLLAQLTDAGELIAVSVEGLRGDFYVSASQADNLALALDDRLSPTKTALLSPFDPIVWHRKRASELFGFDYRIECYTPEAKRQFGYFVLPILQRGELVGRLDAKMHRSQAVFEVKGLWFEKGVRTGKQRLEDIWQAINSCAHWHGAKRVTLVNVPDVLKSAWQTGWWVKPSTVRGEQIQFIAATDS</sequence>
<dbReference type="STRING" id="1111728.GCA_000427805_02643"/>
<dbReference type="Proteomes" id="UP000224974">
    <property type="component" value="Unassembled WGS sequence"/>
</dbReference>
<keyword evidence="2" id="KW-1185">Reference proteome</keyword>
<organism evidence="1 2">
    <name type="scientific">Budvicia aquatica</name>
    <dbReference type="NCBI Taxonomy" id="82979"/>
    <lineage>
        <taxon>Bacteria</taxon>
        <taxon>Pseudomonadati</taxon>
        <taxon>Pseudomonadota</taxon>
        <taxon>Gammaproteobacteria</taxon>
        <taxon>Enterobacterales</taxon>
        <taxon>Budviciaceae</taxon>
        <taxon>Budvicia</taxon>
    </lineage>
</organism>
<dbReference type="PANTHER" id="PTHR30528:SF0">
    <property type="entry name" value="CYTOPLASMIC PROTEIN"/>
    <property type="match status" value="1"/>
</dbReference>
<dbReference type="PANTHER" id="PTHR30528">
    <property type="entry name" value="CYTOPLASMIC PROTEIN"/>
    <property type="match status" value="1"/>
</dbReference>
<proteinExistence type="predicted"/>
<accession>A0A2C6DHA7</accession>